<dbReference type="EMBL" id="CP012670">
    <property type="protein sequence ID" value="AUX23601.1"/>
    <property type="molecule type" value="Genomic_DNA"/>
</dbReference>
<dbReference type="AlphaFoldDB" id="A0A4P2Q391"/>
<dbReference type="RefSeq" id="WP_129348883.1">
    <property type="nucleotide sequence ID" value="NZ_CP012670.1"/>
</dbReference>
<dbReference type="InterPro" id="IPR008538">
    <property type="entry name" value="Uma2"/>
</dbReference>
<name>A0A4P2Q391_SORCE</name>
<organism evidence="2 3">
    <name type="scientific">Sorangium cellulosum</name>
    <name type="common">Polyangium cellulosum</name>
    <dbReference type="NCBI Taxonomy" id="56"/>
    <lineage>
        <taxon>Bacteria</taxon>
        <taxon>Pseudomonadati</taxon>
        <taxon>Myxococcota</taxon>
        <taxon>Polyangia</taxon>
        <taxon>Polyangiales</taxon>
        <taxon>Polyangiaceae</taxon>
        <taxon>Sorangium</taxon>
    </lineage>
</organism>
<feature type="domain" description="Putative restriction endonuclease" evidence="1">
    <location>
        <begin position="13"/>
        <end position="177"/>
    </location>
</feature>
<dbReference type="Proteomes" id="UP000295781">
    <property type="component" value="Chromosome"/>
</dbReference>
<dbReference type="Gene3D" id="3.90.1570.10">
    <property type="entry name" value="tt1808, chain A"/>
    <property type="match status" value="1"/>
</dbReference>
<evidence type="ECO:0000313" key="2">
    <source>
        <dbReference type="EMBL" id="AUX23601.1"/>
    </source>
</evidence>
<reference evidence="2 3" key="1">
    <citation type="submission" date="2015-09" db="EMBL/GenBank/DDBJ databases">
        <title>Sorangium comparison.</title>
        <authorList>
            <person name="Zaburannyi N."/>
            <person name="Bunk B."/>
            <person name="Overmann J."/>
            <person name="Mueller R."/>
        </authorList>
    </citation>
    <scope>NUCLEOTIDE SEQUENCE [LARGE SCALE GENOMIC DNA]</scope>
    <source>
        <strain evidence="2 3">So ceGT47</strain>
    </source>
</reference>
<dbReference type="InterPro" id="IPR011335">
    <property type="entry name" value="Restrct_endonuc-II-like"/>
</dbReference>
<dbReference type="PANTHER" id="PTHR36558">
    <property type="entry name" value="GLR1098 PROTEIN"/>
    <property type="match status" value="1"/>
</dbReference>
<dbReference type="PANTHER" id="PTHR36558:SF1">
    <property type="entry name" value="RESTRICTION ENDONUCLEASE DOMAIN-CONTAINING PROTEIN-RELATED"/>
    <property type="match status" value="1"/>
</dbReference>
<dbReference type="InterPro" id="IPR012296">
    <property type="entry name" value="Nuclease_put_TT1808"/>
</dbReference>
<protein>
    <recommendedName>
        <fullName evidence="1">Putative restriction endonuclease domain-containing protein</fullName>
    </recommendedName>
</protein>
<accession>A0A4P2Q391</accession>
<dbReference type="OrthoDB" id="5503005at2"/>
<dbReference type="Pfam" id="PF05685">
    <property type="entry name" value="Uma2"/>
    <property type="match status" value="1"/>
</dbReference>
<dbReference type="SUPFAM" id="SSF52980">
    <property type="entry name" value="Restriction endonuclease-like"/>
    <property type="match status" value="1"/>
</dbReference>
<gene>
    <name evidence="2" type="ORF">SOCEGT47_041280</name>
</gene>
<evidence type="ECO:0000259" key="1">
    <source>
        <dbReference type="Pfam" id="PF05685"/>
    </source>
</evidence>
<proteinExistence type="predicted"/>
<sequence length="192" mass="21252">MVAPAHRIRYTYAEYLALEASSNVKHEFLDGQIYAMAGGTPEHAALAAAVIGLLFPELRRGRCRAHDADLRVRVPSTGLATYPDVTVVCGPIERDERDEQAVTNPTLIVEVLSRSTEVYDRGDKFEHYKTLPSLRQYVLVSHRERWVEVWTRDAGGGWTSAVAREGEVARLDSIGARLDVSELYEAAAEPAG</sequence>
<dbReference type="CDD" id="cd06260">
    <property type="entry name" value="DUF820-like"/>
    <property type="match status" value="1"/>
</dbReference>
<evidence type="ECO:0000313" key="3">
    <source>
        <dbReference type="Proteomes" id="UP000295781"/>
    </source>
</evidence>